<accession>A0A137ZXS8</accession>
<dbReference type="AlphaFoldDB" id="A0A137ZXS8"/>
<dbReference type="PANTHER" id="PTHR12526">
    <property type="entry name" value="GLYCOSYLTRANSFERASE"/>
    <property type="match status" value="1"/>
</dbReference>
<evidence type="ECO:0000313" key="6">
    <source>
        <dbReference type="Proteomes" id="UP000070258"/>
    </source>
</evidence>
<keyword evidence="2 5" id="KW-0808">Transferase</keyword>
<evidence type="ECO:0000259" key="3">
    <source>
        <dbReference type="Pfam" id="PF13439"/>
    </source>
</evidence>
<dbReference type="Gene3D" id="3.40.50.2000">
    <property type="entry name" value="Glycogen Phosphorylase B"/>
    <property type="match status" value="2"/>
</dbReference>
<dbReference type="Pfam" id="PF13692">
    <property type="entry name" value="Glyco_trans_1_4"/>
    <property type="match status" value="1"/>
</dbReference>
<dbReference type="CDD" id="cd03801">
    <property type="entry name" value="GT4_PimA-like"/>
    <property type="match status" value="1"/>
</dbReference>
<feature type="domain" description="Glycosyltransferase subfamily 4-like N-terminal" evidence="3">
    <location>
        <begin position="44"/>
        <end position="168"/>
    </location>
</feature>
<proteinExistence type="predicted"/>
<dbReference type="PANTHER" id="PTHR12526:SF510">
    <property type="entry name" value="D-INOSITOL 3-PHOSPHATE GLYCOSYLTRANSFERASE"/>
    <property type="match status" value="1"/>
</dbReference>
<dbReference type="STRING" id="239498.AXK60_14035"/>
<keyword evidence="1" id="KW-0328">Glycosyltransferase</keyword>
<dbReference type="Pfam" id="PF13439">
    <property type="entry name" value="Glyco_transf_4"/>
    <property type="match status" value="1"/>
</dbReference>
<dbReference type="Proteomes" id="UP000070258">
    <property type="component" value="Unassembled WGS sequence"/>
</dbReference>
<sequence length="360" mass="37360">MTPPIRVLVVGPAPPGPTSRGGMATVIGHMAAITDPGIEVRLLTTYVDAPTAKRIRVGLAGMARGTVAVARGDADVLHVHLSHGGSVLRKAPLLWAARLRGVPAVVHGHSFDFGGWMARLPAPARSLVRAALPADHWLVLGAGLAVEYAAALRLDPARVEVLYNPVPPAALDASAPGPDGAARVEVLALGRLGVRKGSYDLISAIAELEPAVRDLLHVTLAGDGEVTQVRAAAEPLGAAVTVRDWAGPAERDELLAAAEVLALPSYDEGLPMALLEAMAAGLVPLTTPVGGIPEAVVDGRDGLLVPPGDVPALAAALTRLVEDPALRRRLSDGARARAADFDIAEWHDRLSALWTSLARR</sequence>
<organism evidence="5 6">
    <name type="scientific">Tsukamurella pseudospumae</name>
    <dbReference type="NCBI Taxonomy" id="239498"/>
    <lineage>
        <taxon>Bacteria</taxon>
        <taxon>Bacillati</taxon>
        <taxon>Actinomycetota</taxon>
        <taxon>Actinomycetes</taxon>
        <taxon>Mycobacteriales</taxon>
        <taxon>Tsukamurellaceae</taxon>
        <taxon>Tsukamurella</taxon>
    </lineage>
</organism>
<evidence type="ECO:0000313" key="4">
    <source>
        <dbReference type="EMBL" id="KXO98322.1"/>
    </source>
</evidence>
<dbReference type="InterPro" id="IPR028098">
    <property type="entry name" value="Glyco_trans_4-like_N"/>
</dbReference>
<comment type="caution">
    <text evidence="5">The sequence shown here is derived from an EMBL/GenBank/DDBJ whole genome shotgun (WGS) entry which is preliminary data.</text>
</comment>
<evidence type="ECO:0000256" key="1">
    <source>
        <dbReference type="ARBA" id="ARBA00022676"/>
    </source>
</evidence>
<evidence type="ECO:0000313" key="7">
    <source>
        <dbReference type="Proteomes" id="UP000070409"/>
    </source>
</evidence>
<gene>
    <name evidence="5" type="ORF">AXK60_14035</name>
    <name evidence="4" type="ORF">AXK61_20060</name>
</gene>
<name>A0A137ZXS8_9ACTN</name>
<reference evidence="5" key="3">
    <citation type="submission" date="2016-02" db="EMBL/GenBank/DDBJ databases">
        <authorList>
            <person name="Teng J.L."/>
            <person name="Yang Y."/>
            <person name="Huang Y."/>
            <person name="Guo F."/>
            <person name="Wei W."/>
            <person name="Chen J.H."/>
            <person name="Wong S.Y."/>
            <person name="Lau S.K."/>
            <person name="Woo P.C."/>
        </authorList>
    </citation>
    <scope>NUCLEOTIDE SEQUENCE</scope>
    <source>
        <strain evidence="5">JCM 15929</strain>
    </source>
</reference>
<keyword evidence="7" id="KW-1185">Reference proteome</keyword>
<dbReference type="EMBL" id="LSRE01000013">
    <property type="protein sequence ID" value="KXO98322.1"/>
    <property type="molecule type" value="Genomic_DNA"/>
</dbReference>
<evidence type="ECO:0000256" key="2">
    <source>
        <dbReference type="ARBA" id="ARBA00022679"/>
    </source>
</evidence>
<dbReference type="GO" id="GO:0016757">
    <property type="term" value="F:glycosyltransferase activity"/>
    <property type="evidence" value="ECO:0007669"/>
    <property type="project" value="UniProtKB-KW"/>
</dbReference>
<protein>
    <submittedName>
        <fullName evidence="5">Glycosyl transferase</fullName>
    </submittedName>
</protein>
<dbReference type="SUPFAM" id="SSF53756">
    <property type="entry name" value="UDP-Glycosyltransferase/glycogen phosphorylase"/>
    <property type="match status" value="1"/>
</dbReference>
<evidence type="ECO:0000313" key="5">
    <source>
        <dbReference type="EMBL" id="KXP02995.1"/>
    </source>
</evidence>
<dbReference type="EMBL" id="LSRF01000058">
    <property type="protein sequence ID" value="KXP02995.1"/>
    <property type="molecule type" value="Genomic_DNA"/>
</dbReference>
<reference evidence="4 7" key="2">
    <citation type="submission" date="2016-02" db="EMBL/GenBank/DDBJ databases">
        <authorList>
            <person name="Teng J.L."/>
            <person name="Tang Y."/>
            <person name="Huang Y."/>
            <person name="Guo F."/>
            <person name="Wei W."/>
            <person name="Chen J.H."/>
            <person name="Wong S.Y."/>
            <person name="Lau S.K."/>
            <person name="Woo P.C."/>
        </authorList>
    </citation>
    <scope>NUCLEOTIDE SEQUENCE [LARGE SCALE GENOMIC DNA]</scope>
    <source>
        <strain evidence="4 7">JCM 13375</strain>
    </source>
</reference>
<reference evidence="6" key="1">
    <citation type="submission" date="2016-02" db="EMBL/GenBank/DDBJ databases">
        <authorList>
            <person name="Wen L."/>
            <person name="He K."/>
            <person name="Yang H."/>
        </authorList>
    </citation>
    <scope>NUCLEOTIDE SEQUENCE [LARGE SCALE GENOMIC DNA]</scope>
    <source>
        <strain evidence="6">JCM 15929</strain>
    </source>
</reference>
<dbReference type="RefSeq" id="WP_068573502.1">
    <property type="nucleotide sequence ID" value="NZ_LSRE01000013.1"/>
</dbReference>
<dbReference type="Proteomes" id="UP000070409">
    <property type="component" value="Unassembled WGS sequence"/>
</dbReference>